<dbReference type="GO" id="GO:0120159">
    <property type="term" value="F:rRNA pseudouridine synthase activity"/>
    <property type="evidence" value="ECO:0007669"/>
    <property type="project" value="UniProtKB-ARBA"/>
</dbReference>
<dbReference type="InterPro" id="IPR050188">
    <property type="entry name" value="RluA_PseudoU_synthase"/>
</dbReference>
<dbReference type="PANTHER" id="PTHR21600:SF44">
    <property type="entry name" value="RIBOSOMAL LARGE SUBUNIT PSEUDOURIDINE SYNTHASE D"/>
    <property type="match status" value="1"/>
</dbReference>
<evidence type="ECO:0000313" key="8">
    <source>
        <dbReference type="Proteomes" id="UP000007384"/>
    </source>
</evidence>
<evidence type="ECO:0000256" key="3">
    <source>
        <dbReference type="PIRSR" id="PIRSR606225-1"/>
    </source>
</evidence>
<accession>H9UD62</accession>
<dbReference type="eggNOG" id="COG0564">
    <property type="taxonomic scope" value="Bacteria"/>
</dbReference>
<feature type="domain" description="RNA-binding S4" evidence="6">
    <location>
        <begin position="44"/>
        <end position="110"/>
    </location>
</feature>
<evidence type="ECO:0000256" key="1">
    <source>
        <dbReference type="ARBA" id="ARBA00010876"/>
    </source>
</evidence>
<dbReference type="EMBL" id="CP003260">
    <property type="protein sequence ID" value="AFG35455.1"/>
    <property type="molecule type" value="Genomic_DNA"/>
</dbReference>
<proteinExistence type="inferred from homology"/>
<dbReference type="PANTHER" id="PTHR21600">
    <property type="entry name" value="MITOCHONDRIAL RNA PSEUDOURIDINE SYNTHASE"/>
    <property type="match status" value="1"/>
</dbReference>
<dbReference type="NCBIfam" id="TIGR00005">
    <property type="entry name" value="rluA_subfam"/>
    <property type="match status" value="1"/>
</dbReference>
<evidence type="ECO:0000256" key="4">
    <source>
        <dbReference type="PROSITE-ProRule" id="PRU00182"/>
    </source>
</evidence>
<dbReference type="CDD" id="cd02869">
    <property type="entry name" value="PseudoU_synth_RluA_like"/>
    <property type="match status" value="1"/>
</dbReference>
<evidence type="ECO:0000313" key="7">
    <source>
        <dbReference type="EMBL" id="AFG35455.1"/>
    </source>
</evidence>
<protein>
    <recommendedName>
        <fullName evidence="5">Pseudouridine synthase</fullName>
        <ecNumber evidence="5">5.4.99.-</ecNumber>
    </recommendedName>
</protein>
<dbReference type="HOGENOM" id="CLU_016902_4_4_0"/>
<evidence type="ECO:0000256" key="2">
    <source>
        <dbReference type="ARBA" id="ARBA00023235"/>
    </source>
</evidence>
<dbReference type="Proteomes" id="UP000007384">
    <property type="component" value="Chromosome"/>
</dbReference>
<dbReference type="CDD" id="cd00165">
    <property type="entry name" value="S4"/>
    <property type="match status" value="1"/>
</dbReference>
<dbReference type="AlphaFoldDB" id="H9UD62"/>
<gene>
    <name evidence="7" type="ordered locus">Ferpe_1380</name>
</gene>
<dbReference type="InterPro" id="IPR002942">
    <property type="entry name" value="S4_RNA-bd"/>
</dbReference>
<dbReference type="InterPro" id="IPR036986">
    <property type="entry name" value="S4_RNA-bd_sf"/>
</dbReference>
<evidence type="ECO:0000256" key="5">
    <source>
        <dbReference type="RuleBase" id="RU362028"/>
    </source>
</evidence>
<dbReference type="STRING" id="771875.Ferpe_1380"/>
<dbReference type="PROSITE" id="PS50889">
    <property type="entry name" value="S4"/>
    <property type="match status" value="1"/>
</dbReference>
<comment type="function">
    <text evidence="5">Responsible for synthesis of pseudouridine from uracil.</text>
</comment>
<dbReference type="SUPFAM" id="SSF55120">
    <property type="entry name" value="Pseudouridine synthase"/>
    <property type="match status" value="1"/>
</dbReference>
<keyword evidence="2 5" id="KW-0413">Isomerase</keyword>
<dbReference type="PATRIC" id="fig|771875.3.peg.1391"/>
<feature type="active site" evidence="3">
    <location>
        <position position="169"/>
    </location>
</feature>
<dbReference type="GO" id="GO:0000455">
    <property type="term" value="P:enzyme-directed rRNA pseudouridine synthesis"/>
    <property type="evidence" value="ECO:0007669"/>
    <property type="project" value="UniProtKB-ARBA"/>
</dbReference>
<dbReference type="GO" id="GO:0003723">
    <property type="term" value="F:RNA binding"/>
    <property type="evidence" value="ECO:0007669"/>
    <property type="project" value="UniProtKB-KW"/>
</dbReference>
<dbReference type="PROSITE" id="PS01129">
    <property type="entry name" value="PSI_RLU"/>
    <property type="match status" value="1"/>
</dbReference>
<keyword evidence="8" id="KW-1185">Reference proteome</keyword>
<keyword evidence="4" id="KW-0694">RNA-binding</keyword>
<dbReference type="SMART" id="SM00363">
    <property type="entry name" value="S4"/>
    <property type="match status" value="1"/>
</dbReference>
<sequence>MREFMKDFENMEEMEEIEEMEELEPATPQLEKMDIQVTNREDGWRLDKFVMEKTPDWISRTFIQKAIKNGEVLVNGILKKPSYKVKSGDIITLMVPQKPQVPEILPENIPLDIIYEDRDILVINKQPGIITHPIPSHTSGTIVNAVLYHCKDLQGVGGVLRPGIVHRLDKDTSGVMVIAKNDLAHQSLTKQFKDRVTEKLYVCLVKGVPEKNEGDINVSIARNPVLRVKMTVTQSAYGKPALTHYKVIRKFGNLASLVFAWPKTGRTHQIRVHMKYLGHPLMGDEVYGKAKEDEKFDIHRQMLHALSLSFFHPRTGERVKFIARLPEDFARAIKNIQNFLEKKP</sequence>
<dbReference type="SUPFAM" id="SSF55174">
    <property type="entry name" value="Alpha-L RNA-binding motif"/>
    <property type="match status" value="1"/>
</dbReference>
<comment type="catalytic activity">
    <reaction evidence="5">
        <text>a uridine in RNA = a pseudouridine in RNA</text>
        <dbReference type="Rhea" id="RHEA:48348"/>
        <dbReference type="Rhea" id="RHEA-COMP:12068"/>
        <dbReference type="Rhea" id="RHEA-COMP:12069"/>
        <dbReference type="ChEBI" id="CHEBI:65314"/>
        <dbReference type="ChEBI" id="CHEBI:65315"/>
    </reaction>
</comment>
<name>H9UD62_FERPD</name>
<dbReference type="InterPro" id="IPR006225">
    <property type="entry name" value="PsdUridine_synth_RluC/D"/>
</dbReference>
<reference evidence="7" key="1">
    <citation type="submission" date="2012-03" db="EMBL/GenBank/DDBJ databases">
        <title>Complete sequence of Fervidobacterium pennivorans DSM 9078.</title>
        <authorList>
            <consortium name="US DOE Joint Genome Institute"/>
            <person name="Lucas S."/>
            <person name="Han J."/>
            <person name="Lapidus A."/>
            <person name="Cheng J.-F."/>
            <person name="Goodwin L."/>
            <person name="Pitluck S."/>
            <person name="Peters L."/>
            <person name="Ovchinnikova G."/>
            <person name="Lu M."/>
            <person name="Detter J.C."/>
            <person name="Han C."/>
            <person name="Tapia R."/>
            <person name="Land M."/>
            <person name="Hauser L."/>
            <person name="Kyrpides N."/>
            <person name="Ivanova N."/>
            <person name="Pagani I."/>
            <person name="Noll K.M."/>
            <person name="Woyke T."/>
        </authorList>
    </citation>
    <scope>NUCLEOTIDE SEQUENCE</scope>
    <source>
        <strain evidence="7">DSM 9078</strain>
    </source>
</reference>
<evidence type="ECO:0000259" key="6">
    <source>
        <dbReference type="SMART" id="SM00363"/>
    </source>
</evidence>
<dbReference type="InterPro" id="IPR006145">
    <property type="entry name" value="PsdUridine_synth_RsuA/RluA"/>
</dbReference>
<dbReference type="InterPro" id="IPR020103">
    <property type="entry name" value="PsdUridine_synth_cat_dom_sf"/>
</dbReference>
<dbReference type="Pfam" id="PF01479">
    <property type="entry name" value="S4"/>
    <property type="match status" value="1"/>
</dbReference>
<dbReference type="KEGG" id="fpe:Ferpe_1380"/>
<organism evidence="7 8">
    <name type="scientific">Fervidobacterium pennivorans (strain DSM 9078 / Ven5)</name>
    <dbReference type="NCBI Taxonomy" id="771875"/>
    <lineage>
        <taxon>Bacteria</taxon>
        <taxon>Thermotogati</taxon>
        <taxon>Thermotogota</taxon>
        <taxon>Thermotogae</taxon>
        <taxon>Thermotogales</taxon>
        <taxon>Fervidobacteriaceae</taxon>
        <taxon>Fervidobacterium</taxon>
    </lineage>
</organism>
<dbReference type="Pfam" id="PF00849">
    <property type="entry name" value="PseudoU_synth_2"/>
    <property type="match status" value="1"/>
</dbReference>
<dbReference type="Gene3D" id="3.10.290.10">
    <property type="entry name" value="RNA-binding S4 domain"/>
    <property type="match status" value="1"/>
</dbReference>
<comment type="similarity">
    <text evidence="1 5">Belongs to the pseudouridine synthase RluA family.</text>
</comment>
<dbReference type="Gene3D" id="3.30.2350.10">
    <property type="entry name" value="Pseudouridine synthase"/>
    <property type="match status" value="1"/>
</dbReference>
<dbReference type="InterPro" id="IPR006224">
    <property type="entry name" value="PsdUridine_synth_RluA-like_CS"/>
</dbReference>
<dbReference type="EC" id="5.4.99.-" evidence="5"/>